<name>A0A7J5Y6I2_DISMA</name>
<evidence type="ECO:0000313" key="2">
    <source>
        <dbReference type="Proteomes" id="UP000518266"/>
    </source>
</evidence>
<comment type="caution">
    <text evidence="1">The sequence shown here is derived from an EMBL/GenBank/DDBJ whole genome shotgun (WGS) entry which is preliminary data.</text>
</comment>
<gene>
    <name evidence="1" type="ORF">F7725_008219</name>
</gene>
<protein>
    <submittedName>
        <fullName evidence="1">Uncharacterized protein</fullName>
    </submittedName>
</protein>
<evidence type="ECO:0000313" key="1">
    <source>
        <dbReference type="EMBL" id="KAF3845056.1"/>
    </source>
</evidence>
<dbReference type="AlphaFoldDB" id="A0A7J5Y6I2"/>
<sequence length="72" mass="8434">MISALCNIKHRVIKCDSQKVWSTVRWRSYRDKARVRETTKNSQIYLSKQRGLTTNGWDADGRLRLKPIKAAE</sequence>
<dbReference type="EMBL" id="JAAKFY010000015">
    <property type="protein sequence ID" value="KAF3845056.1"/>
    <property type="molecule type" value="Genomic_DNA"/>
</dbReference>
<keyword evidence="2" id="KW-1185">Reference proteome</keyword>
<organism evidence="1 2">
    <name type="scientific">Dissostichus mawsoni</name>
    <name type="common">Antarctic cod</name>
    <dbReference type="NCBI Taxonomy" id="36200"/>
    <lineage>
        <taxon>Eukaryota</taxon>
        <taxon>Metazoa</taxon>
        <taxon>Chordata</taxon>
        <taxon>Craniata</taxon>
        <taxon>Vertebrata</taxon>
        <taxon>Euteleostomi</taxon>
        <taxon>Actinopterygii</taxon>
        <taxon>Neopterygii</taxon>
        <taxon>Teleostei</taxon>
        <taxon>Neoteleostei</taxon>
        <taxon>Acanthomorphata</taxon>
        <taxon>Eupercaria</taxon>
        <taxon>Perciformes</taxon>
        <taxon>Notothenioidei</taxon>
        <taxon>Nototheniidae</taxon>
        <taxon>Dissostichus</taxon>
    </lineage>
</organism>
<accession>A0A7J5Y6I2</accession>
<dbReference type="Proteomes" id="UP000518266">
    <property type="component" value="Unassembled WGS sequence"/>
</dbReference>
<reference evidence="1 2" key="1">
    <citation type="submission" date="2020-03" db="EMBL/GenBank/DDBJ databases">
        <title>Dissostichus mawsoni Genome sequencing and assembly.</title>
        <authorList>
            <person name="Park H."/>
        </authorList>
    </citation>
    <scope>NUCLEOTIDE SEQUENCE [LARGE SCALE GENOMIC DNA]</scope>
    <source>
        <strain evidence="1">DM0001</strain>
        <tissue evidence="1">Muscle</tissue>
    </source>
</reference>
<proteinExistence type="predicted"/>